<dbReference type="EMBL" id="KB456271">
    <property type="protein sequence ID" value="EMF08315.1"/>
    <property type="molecule type" value="Genomic_DNA"/>
</dbReference>
<evidence type="ECO:0000259" key="2">
    <source>
        <dbReference type="Pfam" id="PF06916"/>
    </source>
</evidence>
<reference evidence="3 4" key="1">
    <citation type="journal article" date="2012" name="PLoS Pathog.">
        <title>Diverse lifestyles and strategies of plant pathogenesis encoded in the genomes of eighteen Dothideomycetes fungi.</title>
        <authorList>
            <person name="Ohm R.A."/>
            <person name="Feau N."/>
            <person name="Henrissat B."/>
            <person name="Schoch C.L."/>
            <person name="Horwitz B.A."/>
            <person name="Barry K.W."/>
            <person name="Condon B.J."/>
            <person name="Copeland A.C."/>
            <person name="Dhillon B."/>
            <person name="Glaser F."/>
            <person name="Hesse C.N."/>
            <person name="Kosti I."/>
            <person name="LaButti K."/>
            <person name="Lindquist E.A."/>
            <person name="Lucas S."/>
            <person name="Salamov A.A."/>
            <person name="Bradshaw R.E."/>
            <person name="Ciuffetti L."/>
            <person name="Hamelin R.C."/>
            <person name="Kema G.H.J."/>
            <person name="Lawrence C."/>
            <person name="Scott J.A."/>
            <person name="Spatafora J.W."/>
            <person name="Turgeon B.G."/>
            <person name="de Wit P.J.G.M."/>
            <person name="Zhong S."/>
            <person name="Goodwin S.B."/>
            <person name="Grigoriev I.V."/>
        </authorList>
    </citation>
    <scope>NUCLEOTIDE SEQUENCE [LARGE SCALE GENOMIC DNA]</scope>
    <source>
        <strain evidence="3 4">SO2202</strain>
    </source>
</reference>
<accession>M3C8W7</accession>
<feature type="compositionally biased region" description="Polar residues" evidence="1">
    <location>
        <begin position="76"/>
        <end position="91"/>
    </location>
</feature>
<dbReference type="InterPro" id="IPR045866">
    <property type="entry name" value="FAM210A/B-like"/>
</dbReference>
<evidence type="ECO:0000256" key="1">
    <source>
        <dbReference type="SAM" id="MobiDB-lite"/>
    </source>
</evidence>
<dbReference type="RefSeq" id="XP_016756436.1">
    <property type="nucleotide sequence ID" value="XM_016907185.1"/>
</dbReference>
<dbReference type="GeneID" id="27904322"/>
<dbReference type="HOGENOM" id="CLU_059211_0_1_1"/>
<proteinExistence type="predicted"/>
<gene>
    <name evidence="3" type="ORF">SEPMUDRAFT_152008</name>
</gene>
<name>M3C8W7_SPHMS</name>
<dbReference type="OMA" id="SAMDFPF"/>
<feature type="domain" description="DUF1279" evidence="2">
    <location>
        <begin position="93"/>
        <end position="219"/>
    </location>
</feature>
<keyword evidence="4" id="KW-1185">Reference proteome</keyword>
<evidence type="ECO:0000313" key="3">
    <source>
        <dbReference type="EMBL" id="EMF08315.1"/>
    </source>
</evidence>
<organism evidence="3 4">
    <name type="scientific">Sphaerulina musiva (strain SO2202)</name>
    <name type="common">Poplar stem canker fungus</name>
    <name type="synonym">Septoria musiva</name>
    <dbReference type="NCBI Taxonomy" id="692275"/>
    <lineage>
        <taxon>Eukaryota</taxon>
        <taxon>Fungi</taxon>
        <taxon>Dikarya</taxon>
        <taxon>Ascomycota</taxon>
        <taxon>Pezizomycotina</taxon>
        <taxon>Dothideomycetes</taxon>
        <taxon>Dothideomycetidae</taxon>
        <taxon>Mycosphaerellales</taxon>
        <taxon>Mycosphaerellaceae</taxon>
        <taxon>Sphaerulina</taxon>
    </lineage>
</organism>
<dbReference type="PANTHER" id="PTHR21377">
    <property type="entry name" value="PROTEIN FAM210B, MITOCHONDRIAL"/>
    <property type="match status" value="1"/>
</dbReference>
<dbReference type="InterPro" id="IPR009688">
    <property type="entry name" value="FAM210A/B-like_dom"/>
</dbReference>
<protein>
    <recommendedName>
        <fullName evidence="2">DUF1279 domain-containing protein</fullName>
    </recommendedName>
</protein>
<evidence type="ECO:0000313" key="4">
    <source>
        <dbReference type="Proteomes" id="UP000016931"/>
    </source>
</evidence>
<dbReference type="Proteomes" id="UP000016931">
    <property type="component" value="Unassembled WGS sequence"/>
</dbReference>
<dbReference type="AlphaFoldDB" id="M3C8W7"/>
<sequence length="240" mass="26717">MLPSPHLLRQVVRQAPLRHGITQGYARLPLHLRIKGASQARGFTVANGQPSSSSSSSWGRAWRAARLRARQQTRRCNSSQATDGTKPTTLSGRMKEMSRKYGWTVTGIYLGLSVLDFPFCFLAVKWFGTERVAEIEHTIMDGFWNLAERAMPSLKERRLANEAATAAEDAAVEAREAGEQVAEQAKHKNPGLGTQLILAYGVHKSLIFFRIPLTLAITPKVVKKLRSWGWQIGKQKPKSV</sequence>
<dbReference type="PANTHER" id="PTHR21377:SF0">
    <property type="entry name" value="PROTEIN FAM210B, MITOCHONDRIAL"/>
    <property type="match status" value="1"/>
</dbReference>
<feature type="region of interest" description="Disordered" evidence="1">
    <location>
        <begin position="71"/>
        <end position="93"/>
    </location>
</feature>
<dbReference type="OrthoDB" id="426386at2759"/>
<dbReference type="GO" id="GO:0005739">
    <property type="term" value="C:mitochondrion"/>
    <property type="evidence" value="ECO:0007669"/>
    <property type="project" value="TreeGrafter"/>
</dbReference>
<dbReference type="Pfam" id="PF06916">
    <property type="entry name" value="FAM210A-B_dom"/>
    <property type="match status" value="1"/>
</dbReference>
<dbReference type="eggNOG" id="KOG4526">
    <property type="taxonomic scope" value="Eukaryota"/>
</dbReference>